<sequence>MTGRSVAIDPLTQAARRDLADIRLADRVFAPHYAAPVLHVAAAKTPLRAGRETDADILATLSPGDPFEVLEISGGFAWGSAPGVGRVGYILASDLGVAA</sequence>
<reference evidence="1 2" key="1">
    <citation type="submission" date="2019-07" db="EMBL/GenBank/DDBJ databases">
        <title>Sphingomonas alkalisoli sp. nov., isolated from rhizosphere soil of Suaedae salsa.</title>
        <authorList>
            <person name="Zhang H."/>
            <person name="Xu L."/>
            <person name="Zhang J.-X."/>
            <person name="Sun J.-Q."/>
        </authorList>
    </citation>
    <scope>NUCLEOTIDE SEQUENCE [LARGE SCALE GENOMIC DNA]</scope>
    <source>
        <strain evidence="1 2">XS-10</strain>
    </source>
</reference>
<dbReference type="KEGG" id="ssua:FPZ54_04080"/>
<keyword evidence="2" id="KW-1185">Reference proteome</keyword>
<name>A0A518RKW8_9SPHN</name>
<dbReference type="Proteomes" id="UP000318055">
    <property type="component" value="Chromosome"/>
</dbReference>
<accession>A0A518RKW8</accession>
<organism evidence="1 2">
    <name type="scientific">Sphingomonas suaedae</name>
    <dbReference type="NCBI Taxonomy" id="2599297"/>
    <lineage>
        <taxon>Bacteria</taxon>
        <taxon>Pseudomonadati</taxon>
        <taxon>Pseudomonadota</taxon>
        <taxon>Alphaproteobacteria</taxon>
        <taxon>Sphingomonadales</taxon>
        <taxon>Sphingomonadaceae</taxon>
        <taxon>Sphingomonas</taxon>
    </lineage>
</organism>
<protein>
    <submittedName>
        <fullName evidence="1">SH3 domain-containing protein</fullName>
    </submittedName>
</protein>
<evidence type="ECO:0000313" key="1">
    <source>
        <dbReference type="EMBL" id="QDX28091.1"/>
    </source>
</evidence>
<dbReference type="AlphaFoldDB" id="A0A518RKW8"/>
<dbReference type="EMBL" id="CP042239">
    <property type="protein sequence ID" value="QDX28091.1"/>
    <property type="molecule type" value="Genomic_DNA"/>
</dbReference>
<proteinExistence type="predicted"/>
<evidence type="ECO:0000313" key="2">
    <source>
        <dbReference type="Proteomes" id="UP000318055"/>
    </source>
</evidence>
<dbReference type="OrthoDB" id="9813368at2"/>
<gene>
    <name evidence="1" type="ORF">FPZ54_04080</name>
</gene>